<dbReference type="Gene3D" id="3.40.50.300">
    <property type="entry name" value="P-loop containing nucleotide triphosphate hydrolases"/>
    <property type="match status" value="1"/>
</dbReference>
<dbReference type="GO" id="GO:0005886">
    <property type="term" value="C:plasma membrane"/>
    <property type="evidence" value="ECO:0007669"/>
    <property type="project" value="UniProtKB-SubCell"/>
</dbReference>
<dbReference type="GO" id="GO:0005524">
    <property type="term" value="F:ATP binding"/>
    <property type="evidence" value="ECO:0007669"/>
    <property type="project" value="UniProtKB-KW"/>
</dbReference>
<dbReference type="InterPro" id="IPR036640">
    <property type="entry name" value="ABC1_TM_sf"/>
</dbReference>
<dbReference type="Pfam" id="PF00005">
    <property type="entry name" value="ABC_tran"/>
    <property type="match status" value="1"/>
</dbReference>
<feature type="transmembrane region" description="Helical" evidence="8">
    <location>
        <begin position="54"/>
        <end position="73"/>
    </location>
</feature>
<dbReference type="RefSeq" id="WP_181579500.1">
    <property type="nucleotide sequence ID" value="NZ_CP059399.1"/>
</dbReference>
<dbReference type="PANTHER" id="PTHR43394">
    <property type="entry name" value="ATP-DEPENDENT PERMEASE MDL1, MITOCHONDRIAL"/>
    <property type="match status" value="1"/>
</dbReference>
<dbReference type="GO" id="GO:0016887">
    <property type="term" value="F:ATP hydrolysis activity"/>
    <property type="evidence" value="ECO:0007669"/>
    <property type="project" value="InterPro"/>
</dbReference>
<feature type="transmembrane region" description="Helical" evidence="8">
    <location>
        <begin position="135"/>
        <end position="156"/>
    </location>
</feature>
<evidence type="ECO:0000313" key="11">
    <source>
        <dbReference type="EMBL" id="QLY28292.1"/>
    </source>
</evidence>
<evidence type="ECO:0000259" key="10">
    <source>
        <dbReference type="PROSITE" id="PS50929"/>
    </source>
</evidence>
<dbReference type="SUPFAM" id="SSF90123">
    <property type="entry name" value="ABC transporter transmembrane region"/>
    <property type="match status" value="1"/>
</dbReference>
<dbReference type="InterPro" id="IPR011527">
    <property type="entry name" value="ABC1_TM_dom"/>
</dbReference>
<evidence type="ECO:0000259" key="9">
    <source>
        <dbReference type="PROSITE" id="PS50893"/>
    </source>
</evidence>
<keyword evidence="5 8" id="KW-1133">Transmembrane helix</keyword>
<dbReference type="Gene3D" id="1.20.1560.10">
    <property type="entry name" value="ABC transporter type 1, transmembrane domain"/>
    <property type="match status" value="1"/>
</dbReference>
<dbReference type="PROSITE" id="PS50929">
    <property type="entry name" value="ABC_TM1F"/>
    <property type="match status" value="1"/>
</dbReference>
<evidence type="ECO:0000256" key="6">
    <source>
        <dbReference type="ARBA" id="ARBA00023136"/>
    </source>
</evidence>
<evidence type="ECO:0000256" key="8">
    <source>
        <dbReference type="SAM" id="Phobius"/>
    </source>
</evidence>
<feature type="domain" description="ABC transmembrane type-1" evidence="10">
    <location>
        <begin position="27"/>
        <end position="306"/>
    </location>
</feature>
<evidence type="ECO:0000313" key="12">
    <source>
        <dbReference type="Proteomes" id="UP000515512"/>
    </source>
</evidence>
<evidence type="ECO:0000256" key="3">
    <source>
        <dbReference type="ARBA" id="ARBA00022741"/>
    </source>
</evidence>
<dbReference type="AlphaFoldDB" id="A0A7D6V5Z5"/>
<dbReference type="PANTHER" id="PTHR43394:SF1">
    <property type="entry name" value="ATP-BINDING CASSETTE SUB-FAMILY B MEMBER 10, MITOCHONDRIAL"/>
    <property type="match status" value="1"/>
</dbReference>
<evidence type="ECO:0000256" key="7">
    <source>
        <dbReference type="SAM" id="MobiDB-lite"/>
    </source>
</evidence>
<evidence type="ECO:0000256" key="2">
    <source>
        <dbReference type="ARBA" id="ARBA00022692"/>
    </source>
</evidence>
<dbReference type="SMART" id="SM00382">
    <property type="entry name" value="AAA"/>
    <property type="match status" value="1"/>
</dbReference>
<proteinExistence type="predicted"/>
<dbReference type="InterPro" id="IPR003439">
    <property type="entry name" value="ABC_transporter-like_ATP-bd"/>
</dbReference>
<dbReference type="InterPro" id="IPR017871">
    <property type="entry name" value="ABC_transporter-like_CS"/>
</dbReference>
<keyword evidence="6 8" id="KW-0472">Membrane</keyword>
<keyword evidence="2 8" id="KW-0812">Transmembrane</keyword>
<dbReference type="InterPro" id="IPR027417">
    <property type="entry name" value="P-loop_NTPase"/>
</dbReference>
<evidence type="ECO:0000256" key="1">
    <source>
        <dbReference type="ARBA" id="ARBA00004651"/>
    </source>
</evidence>
<organism evidence="11 12">
    <name type="scientific">Nocardia huaxiensis</name>
    <dbReference type="NCBI Taxonomy" id="2755382"/>
    <lineage>
        <taxon>Bacteria</taxon>
        <taxon>Bacillati</taxon>
        <taxon>Actinomycetota</taxon>
        <taxon>Actinomycetes</taxon>
        <taxon>Mycobacteriales</taxon>
        <taxon>Nocardiaceae</taxon>
        <taxon>Nocardia</taxon>
    </lineage>
</organism>
<dbReference type="SUPFAM" id="SSF52540">
    <property type="entry name" value="P-loop containing nucleoside triphosphate hydrolases"/>
    <property type="match status" value="1"/>
</dbReference>
<dbReference type="Proteomes" id="UP000515512">
    <property type="component" value="Chromosome"/>
</dbReference>
<dbReference type="InterPro" id="IPR039421">
    <property type="entry name" value="Type_1_exporter"/>
</dbReference>
<feature type="transmembrane region" description="Helical" evidence="8">
    <location>
        <begin position="162"/>
        <end position="182"/>
    </location>
</feature>
<evidence type="ECO:0000256" key="5">
    <source>
        <dbReference type="ARBA" id="ARBA00022989"/>
    </source>
</evidence>
<dbReference type="Pfam" id="PF00664">
    <property type="entry name" value="ABC_membrane"/>
    <property type="match status" value="1"/>
</dbReference>
<evidence type="ECO:0000256" key="4">
    <source>
        <dbReference type="ARBA" id="ARBA00022840"/>
    </source>
</evidence>
<sequence>MPPISDRGGIGLRRMLFWARGDRRRFLAAASCALLGAACGLIQPIIVTRTVERAAAHATIVLPLALLTALFLLQAALKAYSTYTLDQAGESIVLRLRGRLIDHLLRLHISVFGEQRVGDLISRATTDTTLLRDAIAYQAVGAVVNCVVVVGGVTMMVVLDPLLAAVVLVVVVTSMSVVGSVLPRIRHCVEAAQDAIGHLASELERVLSGIRTVRIHNREPRESESLRRTAQRIYDHNLRAARVGAVVSPALDLGARGSFILVIIVGLARVSSGAMTIGDLVAFLLYVGYVSGPASGLLDIARAVQTGLAALRRVEGILVLPAERDGEREDSPETGRNGLVVQDIRFRYGDRTILEDVSIRLPHNSYTALVGPSGAGKSTMVDLLTRFREPEAGEILLDGRSAARGYTLAQWRAKVGLVDQGNSLMYGTLRENITYGVDTVDETALHQVIDITGLTSMLDRLPDGLDTQLGEHGAALSGGEQQRVAIARALLTRPEILILDEPTSHLDAANEALLVRTLRRISAHCIVLVIAHRPATVRHADRVAVLDESRIAALGDYEEVRHLLGPNTSPLPNGRRERSRAEIR</sequence>
<dbReference type="EMBL" id="CP059399">
    <property type="protein sequence ID" value="QLY28292.1"/>
    <property type="molecule type" value="Genomic_DNA"/>
</dbReference>
<comment type="subcellular location">
    <subcellularLocation>
        <location evidence="1">Cell membrane</location>
        <topology evidence="1">Multi-pass membrane protein</topology>
    </subcellularLocation>
</comment>
<dbReference type="CDD" id="cd18551">
    <property type="entry name" value="ABC_6TM_LmrA_like"/>
    <property type="match status" value="1"/>
</dbReference>
<protein>
    <submittedName>
        <fullName evidence="11">ABC transporter ATP-binding protein</fullName>
    </submittedName>
</protein>
<reference evidence="11 12" key="1">
    <citation type="submission" date="2020-07" db="EMBL/GenBank/DDBJ databases">
        <authorList>
            <person name="Zhuang K."/>
            <person name="Ran Y."/>
        </authorList>
    </citation>
    <scope>NUCLEOTIDE SEQUENCE [LARGE SCALE GENOMIC DNA]</scope>
    <source>
        <strain evidence="11 12">WCH-YHL-001</strain>
    </source>
</reference>
<keyword evidence="3" id="KW-0547">Nucleotide-binding</keyword>
<dbReference type="GO" id="GO:0015421">
    <property type="term" value="F:ABC-type oligopeptide transporter activity"/>
    <property type="evidence" value="ECO:0007669"/>
    <property type="project" value="TreeGrafter"/>
</dbReference>
<dbReference type="KEGG" id="nhu:H0264_23230"/>
<gene>
    <name evidence="11" type="ORF">H0264_23230</name>
</gene>
<feature type="region of interest" description="Disordered" evidence="7">
    <location>
        <begin position="565"/>
        <end position="584"/>
    </location>
</feature>
<keyword evidence="12" id="KW-1185">Reference proteome</keyword>
<dbReference type="PROSITE" id="PS50893">
    <property type="entry name" value="ABC_TRANSPORTER_2"/>
    <property type="match status" value="1"/>
</dbReference>
<name>A0A7D6V5Z5_9NOCA</name>
<accession>A0A7D6V5Z5</accession>
<feature type="transmembrane region" description="Helical" evidence="8">
    <location>
        <begin position="259"/>
        <end position="289"/>
    </location>
</feature>
<feature type="domain" description="ABC transporter" evidence="9">
    <location>
        <begin position="339"/>
        <end position="573"/>
    </location>
</feature>
<dbReference type="PROSITE" id="PS00211">
    <property type="entry name" value="ABC_TRANSPORTER_1"/>
    <property type="match status" value="1"/>
</dbReference>
<dbReference type="InterPro" id="IPR003593">
    <property type="entry name" value="AAA+_ATPase"/>
</dbReference>
<keyword evidence="4 11" id="KW-0067">ATP-binding</keyword>
<feature type="compositionally biased region" description="Basic and acidic residues" evidence="7">
    <location>
        <begin position="574"/>
        <end position="584"/>
    </location>
</feature>